<dbReference type="EMBL" id="JABELX010000009">
    <property type="protein sequence ID" value="NNH72990.1"/>
    <property type="molecule type" value="Genomic_DNA"/>
</dbReference>
<keyword evidence="2" id="KW-0472">Membrane</keyword>
<protein>
    <submittedName>
        <fullName evidence="3">Uncharacterized protein</fullName>
    </submittedName>
</protein>
<feature type="transmembrane region" description="Helical" evidence="2">
    <location>
        <begin position="365"/>
        <end position="387"/>
    </location>
</feature>
<feature type="transmembrane region" description="Helical" evidence="2">
    <location>
        <begin position="142"/>
        <end position="160"/>
    </location>
</feature>
<accession>A0A849C9E4</accession>
<keyword evidence="2" id="KW-1133">Transmembrane helix</keyword>
<feature type="transmembrane region" description="Helical" evidence="2">
    <location>
        <begin position="226"/>
        <end position="251"/>
    </location>
</feature>
<feature type="compositionally biased region" description="Gly residues" evidence="1">
    <location>
        <begin position="405"/>
        <end position="415"/>
    </location>
</feature>
<keyword evidence="4" id="KW-1185">Reference proteome</keyword>
<feature type="transmembrane region" description="Helical" evidence="2">
    <location>
        <begin position="289"/>
        <end position="311"/>
    </location>
</feature>
<evidence type="ECO:0000256" key="1">
    <source>
        <dbReference type="SAM" id="MobiDB-lite"/>
    </source>
</evidence>
<feature type="region of interest" description="Disordered" evidence="1">
    <location>
        <begin position="396"/>
        <end position="498"/>
    </location>
</feature>
<feature type="transmembrane region" description="Helical" evidence="2">
    <location>
        <begin position="258"/>
        <end position="277"/>
    </location>
</feature>
<feature type="transmembrane region" description="Helical" evidence="2">
    <location>
        <begin position="332"/>
        <end position="353"/>
    </location>
</feature>
<dbReference type="RefSeq" id="WP_157552663.1">
    <property type="nucleotide sequence ID" value="NZ_JABELX010000009.1"/>
</dbReference>
<reference evidence="3 4" key="1">
    <citation type="submission" date="2020-05" db="EMBL/GenBank/DDBJ databases">
        <title>MicrobeNet Type strains.</title>
        <authorList>
            <person name="Nicholson A.C."/>
        </authorList>
    </citation>
    <scope>NUCLEOTIDE SEQUENCE [LARGE SCALE GENOMIC DNA]</scope>
    <source>
        <strain evidence="3 4">JCM 3224</strain>
    </source>
</reference>
<proteinExistence type="predicted"/>
<feature type="transmembrane region" description="Helical" evidence="2">
    <location>
        <begin position="181"/>
        <end position="206"/>
    </location>
</feature>
<dbReference type="Proteomes" id="UP000586827">
    <property type="component" value="Unassembled WGS sequence"/>
</dbReference>
<evidence type="ECO:0000256" key="2">
    <source>
        <dbReference type="SAM" id="Phobius"/>
    </source>
</evidence>
<name>A0A849C9E4_9NOCA</name>
<evidence type="ECO:0000313" key="4">
    <source>
        <dbReference type="Proteomes" id="UP000586827"/>
    </source>
</evidence>
<comment type="caution">
    <text evidence="3">The sequence shown here is derived from an EMBL/GenBank/DDBJ whole genome shotgun (WGS) entry which is preliminary data.</text>
</comment>
<sequence>MVTRSPTHLRARRIVAAVVVAVVAVLGVGAGSSMADPGSYGFDQACNQLHDAVDSVPGLGFLGDAASAACKAGNVALHPTDAVDAVKDKAWDTTFGSVVDSLLHGLGQALIMSLVWWTHLPNDKLLAEQDLWARISKYTTDIQVYCLAASVMVGAVRIAIARHNAHGEQAGEVMRVLARSVVAVWIAGAVILSASRASDAFAAWIIDDVTDGNAAGTAAFMVETTAYTGFSPGLILIVACVGMLGALAMAVMAILRQAFLVVAMGLLPIAAAGSGLGSGKHAHDRLWSWVVAFLLWKPVAALVYLIAFSTVDTTSAMNPTAPLDADAGQRRLVGLMLLICAVFVLPALMRLVSPVVSAAGSGGSGAAAVGMVLTAGAAVATGGKALIARGGSAASRGAATSASSTGGGSASGGSATGHVTRSSARTPGSKAASAKPSNTSSTAATSSSGTPAGAAPGHTRTPSSSTGAAAPAAPPQNKRGAPPPTPPRRQRGGDDIPI</sequence>
<gene>
    <name evidence="3" type="ORF">HLB23_24540</name>
</gene>
<dbReference type="AlphaFoldDB" id="A0A849C9E4"/>
<keyword evidence="2" id="KW-0812">Transmembrane</keyword>
<organism evidence="3 4">
    <name type="scientific">Nocardia uniformis</name>
    <dbReference type="NCBI Taxonomy" id="53432"/>
    <lineage>
        <taxon>Bacteria</taxon>
        <taxon>Bacillati</taxon>
        <taxon>Actinomycetota</taxon>
        <taxon>Actinomycetes</taxon>
        <taxon>Mycobacteriales</taxon>
        <taxon>Nocardiaceae</taxon>
        <taxon>Nocardia</taxon>
    </lineage>
</organism>
<evidence type="ECO:0000313" key="3">
    <source>
        <dbReference type="EMBL" id="NNH72990.1"/>
    </source>
</evidence>
<feature type="compositionally biased region" description="Low complexity" evidence="1">
    <location>
        <begin position="429"/>
        <end position="457"/>
    </location>
</feature>